<dbReference type="GO" id="GO:0000398">
    <property type="term" value="P:mRNA splicing, via spliceosome"/>
    <property type="evidence" value="ECO:0007669"/>
    <property type="project" value="TreeGrafter"/>
</dbReference>
<keyword evidence="11" id="KW-1185">Reference proteome</keyword>
<evidence type="ECO:0000256" key="6">
    <source>
        <dbReference type="ARBA" id="ARBA00023187"/>
    </source>
</evidence>
<feature type="compositionally biased region" description="Basic and acidic residues" evidence="8">
    <location>
        <begin position="295"/>
        <end position="343"/>
    </location>
</feature>
<organism evidence="10 11">
    <name type="scientific">Cardiocondyla obscurior</name>
    <dbReference type="NCBI Taxonomy" id="286306"/>
    <lineage>
        <taxon>Eukaryota</taxon>
        <taxon>Metazoa</taxon>
        <taxon>Ecdysozoa</taxon>
        <taxon>Arthropoda</taxon>
        <taxon>Hexapoda</taxon>
        <taxon>Insecta</taxon>
        <taxon>Pterygota</taxon>
        <taxon>Neoptera</taxon>
        <taxon>Endopterygota</taxon>
        <taxon>Hymenoptera</taxon>
        <taxon>Apocrita</taxon>
        <taxon>Aculeata</taxon>
        <taxon>Formicoidea</taxon>
        <taxon>Formicidae</taxon>
        <taxon>Myrmicinae</taxon>
        <taxon>Cardiocondyla</taxon>
    </lineage>
</organism>
<feature type="compositionally biased region" description="Basic residues" evidence="8">
    <location>
        <begin position="231"/>
        <end position="240"/>
    </location>
</feature>
<feature type="compositionally biased region" description="Low complexity" evidence="8">
    <location>
        <begin position="281"/>
        <end position="291"/>
    </location>
</feature>
<dbReference type="SMART" id="SM01083">
    <property type="entry name" value="Cir_N"/>
    <property type="match status" value="1"/>
</dbReference>
<comment type="caution">
    <text evidence="10">The sequence shown here is derived from an EMBL/GenBank/DDBJ whole genome shotgun (WGS) entry which is preliminary data.</text>
</comment>
<keyword evidence="6" id="KW-0508">mRNA splicing</keyword>
<evidence type="ECO:0000256" key="5">
    <source>
        <dbReference type="ARBA" id="ARBA00023054"/>
    </source>
</evidence>
<proteinExistence type="inferred from homology"/>
<accession>A0AAW2F1G5</accession>
<feature type="compositionally biased region" description="Basic and acidic residues" evidence="8">
    <location>
        <begin position="397"/>
        <end position="408"/>
    </location>
</feature>
<keyword evidence="4" id="KW-0747">Spliceosome</keyword>
<dbReference type="AlphaFoldDB" id="A0AAW2F1G5"/>
<evidence type="ECO:0000259" key="9">
    <source>
        <dbReference type="SMART" id="SM01083"/>
    </source>
</evidence>
<reference evidence="10 11" key="1">
    <citation type="submission" date="2023-03" db="EMBL/GenBank/DDBJ databases">
        <title>High recombination rates correlate with genetic variation in Cardiocondyla obscurior ants.</title>
        <authorList>
            <person name="Errbii M."/>
        </authorList>
    </citation>
    <scope>NUCLEOTIDE SEQUENCE [LARGE SCALE GENOMIC DNA]</scope>
    <source>
        <strain evidence="10">Alpha-2009</strain>
        <tissue evidence="10">Whole body</tissue>
    </source>
</reference>
<feature type="region of interest" description="Disordered" evidence="8">
    <location>
        <begin position="1"/>
        <end position="42"/>
    </location>
</feature>
<feature type="compositionally biased region" description="Polar residues" evidence="8">
    <location>
        <begin position="373"/>
        <end position="395"/>
    </location>
</feature>
<feature type="region of interest" description="Disordered" evidence="8">
    <location>
        <begin position="231"/>
        <end position="423"/>
    </location>
</feature>
<dbReference type="InterPro" id="IPR051376">
    <property type="entry name" value="CWC25_splicing_factor"/>
</dbReference>
<evidence type="ECO:0000256" key="7">
    <source>
        <dbReference type="ARBA" id="ARBA00023242"/>
    </source>
</evidence>
<name>A0AAW2F1G5_9HYME</name>
<dbReference type="InterPro" id="IPR019339">
    <property type="entry name" value="CIR_N_dom"/>
</dbReference>
<evidence type="ECO:0000313" key="10">
    <source>
        <dbReference type="EMBL" id="KAL0109858.1"/>
    </source>
</evidence>
<feature type="region of interest" description="Disordered" evidence="8">
    <location>
        <begin position="174"/>
        <end position="197"/>
    </location>
</feature>
<sequence>MGGGNLNSKKAWHPSSVKNMEKKRKAEQQNSQENMRIAKLKKSIEMERDMEDLKRRCAIEQGVEEKYDKKLDWMYKGPNQIINREEYLLGRPVDKAFEQMQQAEKDVEQNKTSKNHVEYECIPPSLRFFSGNEQVDLARKMQEDPLYVIKKKEIETRNQLLKNPVKLKQLKELLEQQSTKNKSQKKKKKLKEDSSEDEVNLDLLLTTKYKQLKDNISTKDLIKSMKKIKHKETKALKKRYRDSESEEDSNSDHVSVKKKRHKRRKKQKRNTSDSESDSDSTDSSTDSNSKSIVKLQKEDSKKKHDKLYLKSDIKLDDYEKRVRKTKTSEDKNSRYEESKRYKEYSTSSKRRYDNNEPRDSSRNKYDDKRKYSATRQNDTMISNSKKIPTTKSISGSDKFKDRNQDKYKSKVGSGLTEKEKEQRRKEMMANAVWRDKEREKNVKVYREQEKKEEQNTSYNKDFIRKQLVVATEMGTVASRIKANINNIQRFGQTMNTNFAKR</sequence>
<dbReference type="PANTHER" id="PTHR16196">
    <property type="entry name" value="CELL CYCLE CONTROL PROTEIN CWF25"/>
    <property type="match status" value="1"/>
</dbReference>
<protein>
    <recommendedName>
        <fullName evidence="9">CBF1-interacting co-repressor CIR N-terminal domain-containing protein</fullName>
    </recommendedName>
</protein>
<dbReference type="Pfam" id="PF10197">
    <property type="entry name" value="Cir_N"/>
    <property type="match status" value="1"/>
</dbReference>
<dbReference type="GO" id="GO:0005684">
    <property type="term" value="C:U2-type spliceosomal complex"/>
    <property type="evidence" value="ECO:0007669"/>
    <property type="project" value="TreeGrafter"/>
</dbReference>
<feature type="compositionally biased region" description="Basic and acidic residues" evidence="8">
    <location>
        <begin position="350"/>
        <end position="370"/>
    </location>
</feature>
<dbReference type="InterPro" id="IPR022209">
    <property type="entry name" value="CWC25"/>
</dbReference>
<evidence type="ECO:0000313" key="11">
    <source>
        <dbReference type="Proteomes" id="UP001430953"/>
    </source>
</evidence>
<keyword evidence="3" id="KW-0507">mRNA processing</keyword>
<evidence type="ECO:0000256" key="8">
    <source>
        <dbReference type="SAM" id="MobiDB-lite"/>
    </source>
</evidence>
<evidence type="ECO:0000256" key="1">
    <source>
        <dbReference type="ARBA" id="ARBA00004123"/>
    </source>
</evidence>
<feature type="domain" description="CBF1-interacting co-repressor CIR N-terminal" evidence="9">
    <location>
        <begin position="11"/>
        <end position="47"/>
    </location>
</feature>
<keyword evidence="5" id="KW-0175">Coiled coil</keyword>
<gene>
    <name evidence="10" type="ORF">PUN28_013478</name>
</gene>
<dbReference type="EMBL" id="JADYXP020000014">
    <property type="protein sequence ID" value="KAL0109858.1"/>
    <property type="molecule type" value="Genomic_DNA"/>
</dbReference>
<evidence type="ECO:0000256" key="2">
    <source>
        <dbReference type="ARBA" id="ARBA00006695"/>
    </source>
</evidence>
<dbReference type="Proteomes" id="UP001430953">
    <property type="component" value="Unassembled WGS sequence"/>
</dbReference>
<comment type="similarity">
    <text evidence="2">Belongs to the CWC25 family.</text>
</comment>
<comment type="subcellular location">
    <subcellularLocation>
        <location evidence="1">Nucleus</location>
    </subcellularLocation>
</comment>
<evidence type="ECO:0000256" key="4">
    <source>
        <dbReference type="ARBA" id="ARBA00022728"/>
    </source>
</evidence>
<dbReference type="Pfam" id="PF12542">
    <property type="entry name" value="CWC25"/>
    <property type="match status" value="1"/>
</dbReference>
<keyword evidence="7" id="KW-0539">Nucleus</keyword>
<evidence type="ECO:0000256" key="3">
    <source>
        <dbReference type="ARBA" id="ARBA00022664"/>
    </source>
</evidence>
<feature type="compositionally biased region" description="Basic residues" evidence="8">
    <location>
        <begin position="256"/>
        <end position="269"/>
    </location>
</feature>
<dbReference type="PANTHER" id="PTHR16196:SF0">
    <property type="entry name" value="PRE-MRNA-SPLICING FACTOR CWC25 HOMOLOG"/>
    <property type="match status" value="1"/>
</dbReference>